<dbReference type="InterPro" id="IPR010297">
    <property type="entry name" value="DUF900_hydrolase"/>
</dbReference>
<dbReference type="InterPro" id="IPR029058">
    <property type="entry name" value="AB_hydrolase_fold"/>
</dbReference>
<dbReference type="PANTHER" id="PTHR36513">
    <property type="entry name" value="ABC TRANSMEMBRANE TYPE-1 DOMAIN-CONTAINING PROTEIN"/>
    <property type="match status" value="1"/>
</dbReference>
<accession>A0ABV2IA97</accession>
<dbReference type="RefSeq" id="WP_354433782.1">
    <property type="nucleotide sequence ID" value="NZ_JBEPLY010000004.1"/>
</dbReference>
<dbReference type="Pfam" id="PF05990">
    <property type="entry name" value="DUF900"/>
    <property type="match status" value="1"/>
</dbReference>
<dbReference type="Proteomes" id="UP001549164">
    <property type="component" value="Unassembled WGS sequence"/>
</dbReference>
<keyword evidence="2" id="KW-1185">Reference proteome</keyword>
<gene>
    <name evidence="1" type="ORF">ABID12_001623</name>
</gene>
<comment type="caution">
    <text evidence="1">The sequence shown here is derived from an EMBL/GenBank/DDBJ whole genome shotgun (WGS) entry which is preliminary data.</text>
</comment>
<sequence>MPVTTHILENGMNRFGKRLDALHIILSVLAVLLLSACTSRPDTVTIYPRPEAAGIEGARTVTVYVATTRERAAQPIDGFTREREFDLSYAEFVISIPPDHDPGEIEWPYSPKANPEDYFTVLKHTMLSQSAFDARIARRARETSQGSVGIFVHGFNVSFQEGLFRMAQLAADSNVPGVPVLFSWPSQARILDYATDKESATFSRDGLADVIEQVTAQSSVRSVMLFGHSMGGWLTMEALRQLSLEGKQTALRKLNVILAAPDIDEDVFAAQVDVIGPLDPPLMVMVSSDDRALGFSRLIQGNRQRTGQLDINDPEVLEQAQAMNVSLLDISSISSRDMLNHSRYAALAAIYPELDEDADLGSDLRTAGVRFLDTMGRIIDPANILGQAMDAQEAGR</sequence>
<evidence type="ECO:0000313" key="1">
    <source>
        <dbReference type="EMBL" id="MET3599684.1"/>
    </source>
</evidence>
<dbReference type="PANTHER" id="PTHR36513:SF1">
    <property type="entry name" value="TRANSMEMBRANE PROTEIN"/>
    <property type="match status" value="1"/>
</dbReference>
<dbReference type="PIRSF" id="PIRSF033909">
    <property type="entry name" value="UCP033909"/>
    <property type="match status" value="1"/>
</dbReference>
<reference evidence="1 2" key="1">
    <citation type="submission" date="2024-06" db="EMBL/GenBank/DDBJ databases">
        <title>Genomic Encyclopedia of Type Strains, Phase IV (KMG-IV): sequencing the most valuable type-strain genomes for metagenomic binning, comparative biology and taxonomic classification.</title>
        <authorList>
            <person name="Goeker M."/>
        </authorList>
    </citation>
    <scope>NUCLEOTIDE SEQUENCE [LARGE SCALE GENOMIC DNA]</scope>
    <source>
        <strain evidence="1 2">DSM 28102</strain>
    </source>
</reference>
<dbReference type="EMBL" id="JBEPLY010000004">
    <property type="protein sequence ID" value="MET3599684.1"/>
    <property type="molecule type" value="Genomic_DNA"/>
</dbReference>
<name>A0ABV2IA97_9HYPH</name>
<evidence type="ECO:0000313" key="2">
    <source>
        <dbReference type="Proteomes" id="UP001549164"/>
    </source>
</evidence>
<dbReference type="InterPro" id="IPR014586">
    <property type="entry name" value="UCP033909"/>
</dbReference>
<organism evidence="1 2">
    <name type="scientific">Martelella mangrovi</name>
    <dbReference type="NCBI Taxonomy" id="1397477"/>
    <lineage>
        <taxon>Bacteria</taxon>
        <taxon>Pseudomonadati</taxon>
        <taxon>Pseudomonadota</taxon>
        <taxon>Alphaproteobacteria</taxon>
        <taxon>Hyphomicrobiales</taxon>
        <taxon>Aurantimonadaceae</taxon>
        <taxon>Martelella</taxon>
    </lineage>
</organism>
<dbReference type="SUPFAM" id="SSF53474">
    <property type="entry name" value="alpha/beta-Hydrolases"/>
    <property type="match status" value="1"/>
</dbReference>
<protein>
    <submittedName>
        <fullName evidence="1">Esterase/lipase superfamily enzyme</fullName>
    </submittedName>
</protein>
<dbReference type="Gene3D" id="3.40.50.1820">
    <property type="entry name" value="alpha/beta hydrolase"/>
    <property type="match status" value="1"/>
</dbReference>
<proteinExistence type="predicted"/>